<feature type="domain" description="4Fe4S-binding SPASM" evidence="1">
    <location>
        <begin position="433"/>
        <end position="500"/>
    </location>
</feature>
<dbReference type="InterPro" id="IPR058240">
    <property type="entry name" value="rSAM_sf"/>
</dbReference>
<organism evidence="2 3">
    <name type="scientific">Turneriella parva (strain ATCC BAA-1111 / DSM 21527 / NCTC 11395 / H)</name>
    <name type="common">Leptospira parva</name>
    <dbReference type="NCBI Taxonomy" id="869212"/>
    <lineage>
        <taxon>Bacteria</taxon>
        <taxon>Pseudomonadati</taxon>
        <taxon>Spirochaetota</taxon>
        <taxon>Spirochaetia</taxon>
        <taxon>Leptospirales</taxon>
        <taxon>Leptospiraceae</taxon>
        <taxon>Turneriella</taxon>
    </lineage>
</organism>
<dbReference type="InterPro" id="IPR023885">
    <property type="entry name" value="4Fe4S-binding_SPASM_dom"/>
</dbReference>
<accession>I4B1V4</accession>
<dbReference type="Proteomes" id="UP000006048">
    <property type="component" value="Chromosome"/>
</dbReference>
<keyword evidence="3" id="KW-1185">Reference proteome</keyword>
<dbReference type="Gene3D" id="3.20.20.70">
    <property type="entry name" value="Aldolase class I"/>
    <property type="match status" value="1"/>
</dbReference>
<dbReference type="OrthoDB" id="335556at2"/>
<evidence type="ECO:0000259" key="1">
    <source>
        <dbReference type="Pfam" id="PF13186"/>
    </source>
</evidence>
<sequence length="507" mass="56388">MTDAAILIHLSASYATGLALEAQASLLAAFTDKIAALNLPVFLVPGNAALAGALKPNLKSTELEPAASEIAAIRQIFADRGVAHIFVFNGIFPLFDTELNAHLFKIHHEYRADITYGENLPPGIAPHLVSRDLLESLDVMEANDADVAAAGVRAFVEKNINQFHAEVHYQEPDLRLMRLDFSLSTRRSLAKTLAFFAKLDVGKPAYAQLQPLIVAAPELLHTFPSYIELEFSATSEHKSFFSPLRYVEQQAARLSRENFDQVKAYIATGLKDTSVCASGLGEPLEHPLAAEFLSDLLGDDNIRYVFVETNGIQLNRLLPLAGHAQAKKLRVIVLLNSLAKYQEYSGAPESTLSQVKSNFAAFAQALTANKLNAQEQLFLQAFKVEENETEIDALYALADELGGSFLLQKYNRYAGLMPERRVSDMTPLERYSCWHLRRDLFIRANGDVAFCKQTVDPQKPTARGNLSKDALAEIWRAQRDDFVLNFQEKYPAHLPCANCDEYFTFNF</sequence>
<dbReference type="PANTHER" id="PTHR11228:SF7">
    <property type="entry name" value="PQQA PEPTIDE CYCLASE"/>
    <property type="match status" value="1"/>
</dbReference>
<dbReference type="Pfam" id="PF13186">
    <property type="entry name" value="SPASM"/>
    <property type="match status" value="1"/>
</dbReference>
<dbReference type="InterPro" id="IPR050377">
    <property type="entry name" value="Radical_SAM_PqqE_MftC-like"/>
</dbReference>
<dbReference type="InterPro" id="IPR013785">
    <property type="entry name" value="Aldolase_TIM"/>
</dbReference>
<dbReference type="KEGG" id="tpx:Turpa_0609"/>
<name>I4B1V4_TURPD</name>
<evidence type="ECO:0000313" key="2">
    <source>
        <dbReference type="EMBL" id="AFM11261.1"/>
    </source>
</evidence>
<protein>
    <submittedName>
        <fullName evidence="2">Oxidoreductase</fullName>
    </submittedName>
</protein>
<dbReference type="EMBL" id="CP002959">
    <property type="protein sequence ID" value="AFM11261.1"/>
    <property type="molecule type" value="Genomic_DNA"/>
</dbReference>
<dbReference type="PANTHER" id="PTHR11228">
    <property type="entry name" value="RADICAL SAM DOMAIN PROTEIN"/>
    <property type="match status" value="1"/>
</dbReference>
<dbReference type="SUPFAM" id="SSF102114">
    <property type="entry name" value="Radical SAM enzymes"/>
    <property type="match status" value="1"/>
</dbReference>
<dbReference type="HOGENOM" id="CLU_035710_0_0_12"/>
<dbReference type="NCBIfam" id="TIGR04321">
    <property type="entry name" value="spiroSPASM"/>
    <property type="match status" value="1"/>
</dbReference>
<dbReference type="RefSeq" id="WP_014801779.1">
    <property type="nucleotide sequence ID" value="NC_018020.1"/>
</dbReference>
<dbReference type="InterPro" id="IPR027608">
    <property type="entry name" value="Spiro_SPASM"/>
</dbReference>
<evidence type="ECO:0000313" key="3">
    <source>
        <dbReference type="Proteomes" id="UP000006048"/>
    </source>
</evidence>
<dbReference type="AlphaFoldDB" id="I4B1V4"/>
<dbReference type="STRING" id="869212.Turpa_0609"/>
<gene>
    <name evidence="2" type="ordered locus">Turpa_0609</name>
</gene>
<proteinExistence type="predicted"/>
<dbReference type="CDD" id="cd21109">
    <property type="entry name" value="SPASM"/>
    <property type="match status" value="1"/>
</dbReference>
<dbReference type="PATRIC" id="fig|869212.3.peg.583"/>
<reference evidence="2 3" key="1">
    <citation type="submission" date="2012-06" db="EMBL/GenBank/DDBJ databases">
        <title>The complete chromosome of genome of Turneriella parva DSM 21527.</title>
        <authorList>
            <consortium name="US DOE Joint Genome Institute (JGI-PGF)"/>
            <person name="Lucas S."/>
            <person name="Han J."/>
            <person name="Lapidus A."/>
            <person name="Bruce D."/>
            <person name="Goodwin L."/>
            <person name="Pitluck S."/>
            <person name="Peters L."/>
            <person name="Kyrpides N."/>
            <person name="Mavromatis K."/>
            <person name="Ivanova N."/>
            <person name="Mikhailova N."/>
            <person name="Chertkov O."/>
            <person name="Detter J.C."/>
            <person name="Tapia R."/>
            <person name="Han C."/>
            <person name="Land M."/>
            <person name="Hauser L."/>
            <person name="Markowitz V."/>
            <person name="Cheng J.-F."/>
            <person name="Hugenholtz P."/>
            <person name="Woyke T."/>
            <person name="Wu D."/>
            <person name="Gronow S."/>
            <person name="Wellnitz S."/>
            <person name="Brambilla E."/>
            <person name="Klenk H.-P."/>
            <person name="Eisen J.A."/>
        </authorList>
    </citation>
    <scope>NUCLEOTIDE SEQUENCE [LARGE SCALE GENOMIC DNA]</scope>
    <source>
        <strain evidence="3">ATCC BAA-1111 / DSM 21527 / NCTC 11395 / H</strain>
    </source>
</reference>